<dbReference type="EMBL" id="SVNY01000003">
    <property type="protein sequence ID" value="MBE6833242.1"/>
    <property type="molecule type" value="Genomic_DNA"/>
</dbReference>
<dbReference type="SUPFAM" id="SSF140478">
    <property type="entry name" value="LemA-like"/>
    <property type="match status" value="1"/>
</dbReference>
<accession>A0A928KR70</accession>
<reference evidence="1" key="1">
    <citation type="submission" date="2019-04" db="EMBL/GenBank/DDBJ databases">
        <title>Evolution of Biomass-Degrading Anaerobic Consortia Revealed by Metagenomics.</title>
        <authorList>
            <person name="Peng X."/>
        </authorList>
    </citation>
    <scope>NUCLEOTIDE SEQUENCE</scope>
    <source>
        <strain evidence="1">SIG551</strain>
    </source>
</reference>
<protein>
    <submittedName>
        <fullName evidence="1">Uncharacterized protein</fullName>
    </submittedName>
</protein>
<evidence type="ECO:0000313" key="2">
    <source>
        <dbReference type="Proteomes" id="UP000754750"/>
    </source>
</evidence>
<dbReference type="InterPro" id="IPR023353">
    <property type="entry name" value="LemA-like_dom_sf"/>
</dbReference>
<evidence type="ECO:0000313" key="1">
    <source>
        <dbReference type="EMBL" id="MBE6833242.1"/>
    </source>
</evidence>
<organism evidence="1 2">
    <name type="scientific">Faecalispora sporosphaeroides</name>
    <dbReference type="NCBI Taxonomy" id="1549"/>
    <lineage>
        <taxon>Bacteria</taxon>
        <taxon>Bacillati</taxon>
        <taxon>Bacillota</taxon>
        <taxon>Clostridia</taxon>
        <taxon>Eubacteriales</taxon>
        <taxon>Oscillospiraceae</taxon>
        <taxon>Faecalispora</taxon>
    </lineage>
</organism>
<dbReference type="Gene3D" id="1.20.1440.20">
    <property type="entry name" value="LemA-like domain"/>
    <property type="match status" value="1"/>
</dbReference>
<name>A0A928KR70_9FIRM</name>
<dbReference type="AlphaFoldDB" id="A0A928KR70"/>
<proteinExistence type="predicted"/>
<sequence length="188" mass="20170">MEWLKNRRTAWVVLIAVVVLSVLFGSVRSVSGLRQQAEQTFSQGTRGDGLGISHYLESRVSLSGNLITVAGRYLDANDARVTALREAADALAGARTPPAKYKANLSLDSAFQSVHDALEGQYLSQKDAEYRTRLLADFKSRNASISYNGYNGLAQNFNDKVLSSTPGGALASALGVKPLELYAITGGD</sequence>
<dbReference type="Proteomes" id="UP000754750">
    <property type="component" value="Unassembled WGS sequence"/>
</dbReference>
<dbReference type="RefSeq" id="WP_326840267.1">
    <property type="nucleotide sequence ID" value="NZ_JBKWRC010000002.1"/>
</dbReference>
<gene>
    <name evidence="1" type="ORF">E7512_06615</name>
</gene>
<comment type="caution">
    <text evidence="1">The sequence shown here is derived from an EMBL/GenBank/DDBJ whole genome shotgun (WGS) entry which is preliminary data.</text>
</comment>